<sequence length="251" mass="27526">MKSIRSRVLTKFFVMAFIIFGLSACAAAAPSTRTLDEDTLITPPGVIAAHGDWGIKFKKGTVVTLNENGEVLEGTLASSVRLPCVAGGPFYYTWIPYGGIELKPNRLLDFKAGTRVTFNGKGEVIKGTVTGNFIEIPVSQTDYIRLSDNTEVSFHENGMIATCTLNYKTYLRPVGWRQIMNVNNTSTELLPGLVQFRKETRLVLNDKCEVIKGTLNKDTKLLSPSGYIKVYEAGTTVEFDDKGVVVKAAKS</sequence>
<name>A0ABU3P0I5_9FIRM</name>
<dbReference type="PROSITE" id="PS51257">
    <property type="entry name" value="PROKAR_LIPOPROTEIN"/>
    <property type="match status" value="1"/>
</dbReference>
<evidence type="ECO:0000256" key="1">
    <source>
        <dbReference type="SAM" id="SignalP"/>
    </source>
</evidence>
<feature type="signal peptide" evidence="1">
    <location>
        <begin position="1"/>
        <end position="26"/>
    </location>
</feature>
<proteinExistence type="predicted"/>
<protein>
    <submittedName>
        <fullName evidence="2">Uncharacterized protein</fullName>
    </submittedName>
</protein>
<organism evidence="2 3">
    <name type="scientific">Anaeroselena agilis</name>
    <dbReference type="NCBI Taxonomy" id="3063788"/>
    <lineage>
        <taxon>Bacteria</taxon>
        <taxon>Bacillati</taxon>
        <taxon>Bacillota</taxon>
        <taxon>Negativicutes</taxon>
        <taxon>Acetonemataceae</taxon>
        <taxon>Anaeroselena</taxon>
    </lineage>
</organism>
<dbReference type="EMBL" id="JAUOZS010000001">
    <property type="protein sequence ID" value="MDT8901596.1"/>
    <property type="molecule type" value="Genomic_DNA"/>
</dbReference>
<dbReference type="RefSeq" id="WP_413780103.1">
    <property type="nucleotide sequence ID" value="NZ_JAUOZS010000001.1"/>
</dbReference>
<keyword evidence="3" id="KW-1185">Reference proteome</keyword>
<feature type="chain" id="PRO_5046825708" evidence="1">
    <location>
        <begin position="27"/>
        <end position="251"/>
    </location>
</feature>
<comment type="caution">
    <text evidence="2">The sequence shown here is derived from an EMBL/GenBank/DDBJ whole genome shotgun (WGS) entry which is preliminary data.</text>
</comment>
<keyword evidence="1" id="KW-0732">Signal</keyword>
<accession>A0ABU3P0I5</accession>
<evidence type="ECO:0000313" key="2">
    <source>
        <dbReference type="EMBL" id="MDT8901596.1"/>
    </source>
</evidence>
<dbReference type="Proteomes" id="UP001254848">
    <property type="component" value="Unassembled WGS sequence"/>
</dbReference>
<evidence type="ECO:0000313" key="3">
    <source>
        <dbReference type="Proteomes" id="UP001254848"/>
    </source>
</evidence>
<gene>
    <name evidence="2" type="ORF">Q4T40_10115</name>
</gene>
<reference evidence="2 3" key="1">
    <citation type="submission" date="2023-07" db="EMBL/GenBank/DDBJ databases">
        <title>The novel representative of Negativicutes class, Anaeroselena agilis gen. nov. sp. nov.</title>
        <authorList>
            <person name="Prokofeva M.I."/>
            <person name="Elcheninov A.G."/>
            <person name="Klyukina A."/>
            <person name="Kublanov I.V."/>
            <person name="Frolov E.N."/>
            <person name="Podosokorskaya O.A."/>
        </authorList>
    </citation>
    <scope>NUCLEOTIDE SEQUENCE [LARGE SCALE GENOMIC DNA]</scope>
    <source>
        <strain evidence="2 3">4137-cl</strain>
    </source>
</reference>